<dbReference type="Proteomes" id="UP000186583">
    <property type="component" value="Unassembled WGS sequence"/>
</dbReference>
<dbReference type="InterPro" id="IPR057678">
    <property type="entry name" value="DUF7918"/>
</dbReference>
<reference evidence="2 3" key="1">
    <citation type="submission" date="2016-11" db="EMBL/GenBank/DDBJ databases">
        <title>Draft Genome Assembly of Colletotrichum chlorophyti a pathogen of herbaceous plants.</title>
        <authorList>
            <person name="Gan P."/>
            <person name="Narusaka M."/>
            <person name="Tsushima A."/>
            <person name="Narusaka Y."/>
            <person name="Takano Y."/>
            <person name="Shirasu K."/>
        </authorList>
    </citation>
    <scope>NUCLEOTIDE SEQUENCE [LARGE SCALE GENOMIC DNA]</scope>
    <source>
        <strain evidence="2 3">NTL11</strain>
    </source>
</reference>
<evidence type="ECO:0000313" key="3">
    <source>
        <dbReference type="Proteomes" id="UP000186583"/>
    </source>
</evidence>
<dbReference type="EMBL" id="MPGH01000060">
    <property type="protein sequence ID" value="OLN92285.1"/>
    <property type="molecule type" value="Genomic_DNA"/>
</dbReference>
<name>A0A1Q8RYW1_9PEZI</name>
<evidence type="ECO:0000313" key="2">
    <source>
        <dbReference type="EMBL" id="OLN92285.1"/>
    </source>
</evidence>
<accession>A0A1Q8RYW1</accession>
<protein>
    <recommendedName>
        <fullName evidence="1">DUF7918 domain-containing protein</fullName>
    </recommendedName>
</protein>
<feature type="domain" description="DUF7918" evidence="1">
    <location>
        <begin position="9"/>
        <end position="243"/>
    </location>
</feature>
<dbReference type="OrthoDB" id="3364132at2759"/>
<evidence type="ECO:0000259" key="1">
    <source>
        <dbReference type="Pfam" id="PF25534"/>
    </source>
</evidence>
<comment type="caution">
    <text evidence="2">The sequence shown here is derived from an EMBL/GenBank/DDBJ whole genome shotgun (WGS) entry which is preliminary data.</text>
</comment>
<dbReference type="Pfam" id="PF25534">
    <property type="entry name" value="DUF7918"/>
    <property type="match status" value="1"/>
</dbReference>
<gene>
    <name evidence="2" type="ORF">CCHL11_01572</name>
</gene>
<dbReference type="PANTHER" id="PTHR36223:SF1">
    <property type="entry name" value="TRANSCRIPTION ELONGATION FACTOR EAF N-TERMINAL DOMAIN-CONTAINING PROTEIN"/>
    <property type="match status" value="1"/>
</dbReference>
<organism evidence="2 3">
    <name type="scientific">Colletotrichum chlorophyti</name>
    <dbReference type="NCBI Taxonomy" id="708187"/>
    <lineage>
        <taxon>Eukaryota</taxon>
        <taxon>Fungi</taxon>
        <taxon>Dikarya</taxon>
        <taxon>Ascomycota</taxon>
        <taxon>Pezizomycotina</taxon>
        <taxon>Sordariomycetes</taxon>
        <taxon>Hypocreomycetidae</taxon>
        <taxon>Glomerellales</taxon>
        <taxon>Glomerellaceae</taxon>
        <taxon>Colletotrichum</taxon>
    </lineage>
</organism>
<sequence>MAVLSELPGVKVTIQVNGQDAAEYDDPDGLESDVNRRCARWRNSRYVESMDNAHFTVKYEVDKNHPWETKNHGLAFYLYIDGRFMDSVFCSADVCVGPDHVWSAVIEGAQEPIYHSSGMAQLSKFKFATISTVDDATKEQVDNDVKSAQSMGLIEVFIHPIVVGAPSYGQSHIIEKNSHFELAEKALKGRAVSHGTSFSNGGLVRAKTTYSAEFLNDKKPIAAFTFKYRSRDALHKELVIPRSPSPSAIDGLSEAEIRRLAAERLDELGNSGRSQSIKRETKAHVIKREFADFLDLTEEPVNREWKKVKIDGNREAIDLTED</sequence>
<dbReference type="AlphaFoldDB" id="A0A1Q8RYW1"/>
<dbReference type="STRING" id="708187.A0A1Q8RYW1"/>
<keyword evidence="3" id="KW-1185">Reference proteome</keyword>
<proteinExistence type="predicted"/>
<dbReference type="PANTHER" id="PTHR36223">
    <property type="entry name" value="BETA-LACTAMASE-TYPE TRANSPEPTIDASE FOLD DOMAIN CONTAINING PROTEIN"/>
    <property type="match status" value="1"/>
</dbReference>